<organism evidence="6 8">
    <name type="scientific">Mesorhizobium plurifarium</name>
    <dbReference type="NCBI Taxonomy" id="69974"/>
    <lineage>
        <taxon>Bacteria</taxon>
        <taxon>Pseudomonadati</taxon>
        <taxon>Pseudomonadota</taxon>
        <taxon>Alphaproteobacteria</taxon>
        <taxon>Hyphomicrobiales</taxon>
        <taxon>Phyllobacteriaceae</taxon>
        <taxon>Mesorhizobium</taxon>
    </lineage>
</organism>
<dbReference type="GeneID" id="31891849"/>
<dbReference type="Pfam" id="PF04191">
    <property type="entry name" value="PEMT"/>
    <property type="match status" value="1"/>
</dbReference>
<feature type="transmembrane region" description="Helical" evidence="5">
    <location>
        <begin position="20"/>
        <end position="40"/>
    </location>
</feature>
<protein>
    <submittedName>
        <fullName evidence="6">Nickel-cobalt-cadmium resistance protein NccN</fullName>
    </submittedName>
</protein>
<evidence type="ECO:0000256" key="1">
    <source>
        <dbReference type="ARBA" id="ARBA00004127"/>
    </source>
</evidence>
<evidence type="ECO:0000256" key="5">
    <source>
        <dbReference type="SAM" id="Phobius"/>
    </source>
</evidence>
<keyword evidence="3 5" id="KW-1133">Transmembrane helix</keyword>
<reference evidence="6 9" key="2">
    <citation type="submission" date="2014-08" db="EMBL/GenBank/DDBJ databases">
        <authorList>
            <person name="Moulin Lionel"/>
        </authorList>
    </citation>
    <scope>NUCLEOTIDE SEQUENCE [LARGE SCALE GENOMIC DNA]</scope>
</reference>
<evidence type="ECO:0000313" key="7">
    <source>
        <dbReference type="EMBL" id="CDX40363.1"/>
    </source>
</evidence>
<name>A0A090G9P2_MESPL</name>
<proteinExistence type="predicted"/>
<evidence type="ECO:0000313" key="8">
    <source>
        <dbReference type="Proteomes" id="UP000045285"/>
    </source>
</evidence>
<comment type="subcellular location">
    <subcellularLocation>
        <location evidence="1">Endomembrane system</location>
        <topology evidence="1">Multi-pass membrane protein</topology>
    </subcellularLocation>
</comment>
<dbReference type="EMBL" id="CCMZ01000067">
    <property type="protein sequence ID" value="CDX27685.1"/>
    <property type="molecule type" value="Genomic_DNA"/>
</dbReference>
<dbReference type="Proteomes" id="UP000046373">
    <property type="component" value="Unassembled WGS sequence"/>
</dbReference>
<dbReference type="Gene3D" id="1.20.120.1630">
    <property type="match status" value="1"/>
</dbReference>
<evidence type="ECO:0000256" key="3">
    <source>
        <dbReference type="ARBA" id="ARBA00022989"/>
    </source>
</evidence>
<evidence type="ECO:0000256" key="4">
    <source>
        <dbReference type="ARBA" id="ARBA00023136"/>
    </source>
</evidence>
<evidence type="ECO:0000313" key="6">
    <source>
        <dbReference type="EMBL" id="CDX27685.1"/>
    </source>
</evidence>
<reference evidence="8" key="1">
    <citation type="submission" date="2014-08" db="EMBL/GenBank/DDBJ databases">
        <authorList>
            <person name="Moulin L."/>
        </authorList>
    </citation>
    <scope>NUCLEOTIDE SEQUENCE [LARGE SCALE GENOMIC DNA]</scope>
</reference>
<dbReference type="EMBL" id="CCNB01000020">
    <property type="protein sequence ID" value="CDX40363.1"/>
    <property type="molecule type" value="Genomic_DNA"/>
</dbReference>
<keyword evidence="8" id="KW-1185">Reference proteome</keyword>
<dbReference type="Proteomes" id="UP000045285">
    <property type="component" value="Unassembled WGS sequence"/>
</dbReference>
<accession>A0A090G9P2</accession>
<dbReference type="AlphaFoldDB" id="A0A090G9P2"/>
<feature type="transmembrane region" description="Helical" evidence="5">
    <location>
        <begin position="93"/>
        <end position="125"/>
    </location>
</feature>
<evidence type="ECO:0000256" key="2">
    <source>
        <dbReference type="ARBA" id="ARBA00022692"/>
    </source>
</evidence>
<keyword evidence="2 5" id="KW-0812">Transmembrane</keyword>
<gene>
    <name evidence="6" type="ORF">MPL3356_70157</name>
    <name evidence="7" type="ORF">MPLDJ20_270115</name>
</gene>
<dbReference type="GO" id="GO:0012505">
    <property type="term" value="C:endomembrane system"/>
    <property type="evidence" value="ECO:0007669"/>
    <property type="project" value="UniProtKB-SubCell"/>
</dbReference>
<keyword evidence="4 5" id="KW-0472">Membrane</keyword>
<sequence length="210" mass="23225">MAYTSLKSAPKAFDQHKRLIVVQVAAVLALVLLLFSKPALAEGSDGHEIVETIGFAMVLICFLGRLWSILFVGGRKNDELIVSGPFSMTRNPLYFFSTVGAAGIGLMFGSVLAAAMLGLASFLVFRFTARKEAEYLAGKFGAVYAAYAERTPSFWPNPLLYRDEAQWLFSTSALRNTFRDGLYFLALFPIIEAVEYFRLSGDLPTLFTVY</sequence>
<dbReference type="InterPro" id="IPR007318">
    <property type="entry name" value="Phopholipid_MeTrfase"/>
</dbReference>
<evidence type="ECO:0000313" key="9">
    <source>
        <dbReference type="Proteomes" id="UP000046373"/>
    </source>
</evidence>
<feature type="transmembrane region" description="Helical" evidence="5">
    <location>
        <begin position="52"/>
        <end position="73"/>
    </location>
</feature>
<dbReference type="STRING" id="69974.MPLDJ20_270115"/>